<evidence type="ECO:0000313" key="5">
    <source>
        <dbReference type="Proteomes" id="UP001151287"/>
    </source>
</evidence>
<proteinExistence type="predicted"/>
<feature type="compositionally biased region" description="Gly residues" evidence="1">
    <location>
        <begin position="85"/>
        <end position="100"/>
    </location>
</feature>
<evidence type="ECO:0000313" key="4">
    <source>
        <dbReference type="EMBL" id="KAJ1694005.1"/>
    </source>
</evidence>
<dbReference type="InterPro" id="IPR057984">
    <property type="entry name" value="PATROL1_C"/>
</dbReference>
<dbReference type="AlphaFoldDB" id="A0A9Q0HQA3"/>
<feature type="region of interest" description="Disordered" evidence="1">
    <location>
        <begin position="114"/>
        <end position="135"/>
    </location>
</feature>
<dbReference type="PANTHER" id="PTHR31280">
    <property type="entry name" value="PROTEIN UNC-13 HOMOLOG"/>
    <property type="match status" value="1"/>
</dbReference>
<name>A0A9Q0HQA3_9POAL</name>
<feature type="domain" description="MHD2" evidence="3">
    <location>
        <begin position="866"/>
        <end position="977"/>
    </location>
</feature>
<sequence>MGRRRSGSSVSRSDTEPDSFPDVATVELDCPFGRIETLSRSDLRETAYEIFFMSCRSSPNFNATRSGPMTYHSNSSDSNGEVSSSGGGLMGGVGPKGGTGMNMVNSKIKKVLGLKARRASQPMTRTKSQSSVSSGMVGSVGLVGAAVAANSVPSSPGKGRRPMTSAEIMRQQMRVAELSDARLRKTLMRTMVGQVNKRADLIVLPLELLRQLKSTEFNDVHEYHLWQRRQMKILEAGLILYPFYPLERPNPNAQRINEVSNAIDARPLDMTNKVLEPIRHLQSAVLALAWRNLGGGQGDSCHWADGYPLNMHLYVALLQSIFDHREETVVLDEVDELVELMKRTWPILGINRMIHNVCFAWVLFQQYVITGQVEPDLISATQTMLTEVAMDAKKGERDSCYMKVLSSVMGAMQGWLEKRLMEYHESFERGSVYAMDHILSLALTACKIITEDVPSAASSLTSGLIDTNGLMASASSTRVDVYIRSSMRSAFTKILENGIDVRHNDGVMGEVEEQDPSTILTQLAKDTEQLAVFEKETYSPLLRRYHPAPHAIAVITLHSCFGVVLKQYLAKVTSLTNELVRVLHSAGRMEKMLIQMVVEDSSETEDGGKAIVKEMVPYDVESIVVGLLKTWIEERLRIGRECLTRAKETESWIPKAKTEPIAQSAVDLMKLAKVTVDEFFEIPVGARDEMVQELADGLGALIQDYTSFVASCGTRKSYIPTLPPLTRCNQDSKFVKLWKRAANPCKNGSGTHQGKSSGNGSDGQNPRPSTSRGTQRLYIRINTLHYIINYLGTLDKSLSFFSSSNTAAATHLPNRRLAPFSHRFEIARNAVHNAIQQVSEVAAYRLIFLDSHNSFYDGLYIGSVENARVRPSLRILKQNLTLLTTLLVDRAQPLAVKEVMKASYEAFLLVLLAGGSERSFTLADHELIQEDIRSLKKAFCTCGEGLVAEETVEREAEVVEGIIELMGHSTERLIEEFSIVACEASGLGGIAVGVNVGTNGQKTSPATVVPMPPTTGKWNRADPNTILRVLCHRNDDVANQFLKRNFQLAKRR</sequence>
<feature type="region of interest" description="Disordered" evidence="1">
    <location>
        <begin position="745"/>
        <end position="774"/>
    </location>
</feature>
<evidence type="ECO:0000259" key="2">
    <source>
        <dbReference type="PROSITE" id="PS51258"/>
    </source>
</evidence>
<dbReference type="InterPro" id="IPR008528">
    <property type="entry name" value="unc-13_homologue"/>
</dbReference>
<feature type="compositionally biased region" description="Low complexity" evidence="1">
    <location>
        <begin position="73"/>
        <end position="84"/>
    </location>
</feature>
<dbReference type="OrthoDB" id="2015333at2759"/>
<gene>
    <name evidence="4" type="ORF">LUZ63_010703</name>
</gene>
<dbReference type="EMBL" id="JAMQYH010000003">
    <property type="protein sequence ID" value="KAJ1694005.1"/>
    <property type="molecule type" value="Genomic_DNA"/>
</dbReference>
<comment type="caution">
    <text evidence="4">The sequence shown here is derived from an EMBL/GenBank/DDBJ whole genome shotgun (WGS) entry which is preliminary data.</text>
</comment>
<reference evidence="4" key="1">
    <citation type="journal article" date="2022" name="Cell">
        <title>Repeat-based holocentromeres influence genome architecture and karyotype evolution.</title>
        <authorList>
            <person name="Hofstatter P.G."/>
            <person name="Thangavel G."/>
            <person name="Lux T."/>
            <person name="Neumann P."/>
            <person name="Vondrak T."/>
            <person name="Novak P."/>
            <person name="Zhang M."/>
            <person name="Costa L."/>
            <person name="Castellani M."/>
            <person name="Scott A."/>
            <person name="Toegelov H."/>
            <person name="Fuchs J."/>
            <person name="Mata-Sucre Y."/>
            <person name="Dias Y."/>
            <person name="Vanzela A.L.L."/>
            <person name="Huettel B."/>
            <person name="Almeida C.C.S."/>
            <person name="Simkova H."/>
            <person name="Souza G."/>
            <person name="Pedrosa-Harand A."/>
            <person name="Macas J."/>
            <person name="Mayer K.F.X."/>
            <person name="Houben A."/>
            <person name="Marques A."/>
        </authorList>
    </citation>
    <scope>NUCLEOTIDE SEQUENCE</scope>
    <source>
        <strain evidence="4">RhyBre1mFocal</strain>
    </source>
</reference>
<dbReference type="InterPro" id="IPR014770">
    <property type="entry name" value="Munc13_1"/>
</dbReference>
<feature type="compositionally biased region" description="Polar residues" evidence="1">
    <location>
        <begin position="746"/>
        <end position="774"/>
    </location>
</feature>
<dbReference type="Pfam" id="PF25761">
    <property type="entry name" value="TPR_PATROL1"/>
    <property type="match status" value="1"/>
</dbReference>
<keyword evidence="5" id="KW-1185">Reference proteome</keyword>
<feature type="region of interest" description="Disordered" evidence="1">
    <location>
        <begin position="1"/>
        <end position="23"/>
    </location>
</feature>
<dbReference type="PROSITE" id="PS51259">
    <property type="entry name" value="MHD2"/>
    <property type="match status" value="1"/>
</dbReference>
<feature type="domain" description="MHD1" evidence="2">
    <location>
        <begin position="580"/>
        <end position="722"/>
    </location>
</feature>
<evidence type="ECO:0000256" key="1">
    <source>
        <dbReference type="SAM" id="MobiDB-lite"/>
    </source>
</evidence>
<dbReference type="PANTHER" id="PTHR31280:SF1">
    <property type="entry name" value="OS03G0138600 PROTEIN"/>
    <property type="match status" value="1"/>
</dbReference>
<dbReference type="Proteomes" id="UP001151287">
    <property type="component" value="Unassembled WGS sequence"/>
</dbReference>
<organism evidence="4 5">
    <name type="scientific">Rhynchospora breviuscula</name>
    <dbReference type="NCBI Taxonomy" id="2022672"/>
    <lineage>
        <taxon>Eukaryota</taxon>
        <taxon>Viridiplantae</taxon>
        <taxon>Streptophyta</taxon>
        <taxon>Embryophyta</taxon>
        <taxon>Tracheophyta</taxon>
        <taxon>Spermatophyta</taxon>
        <taxon>Magnoliopsida</taxon>
        <taxon>Liliopsida</taxon>
        <taxon>Poales</taxon>
        <taxon>Cyperaceae</taxon>
        <taxon>Cyperoideae</taxon>
        <taxon>Rhynchosporeae</taxon>
        <taxon>Rhynchospora</taxon>
    </lineage>
</organism>
<protein>
    <submittedName>
        <fullName evidence="4">Uncharacterized protein</fullName>
    </submittedName>
</protein>
<evidence type="ECO:0000259" key="3">
    <source>
        <dbReference type="PROSITE" id="PS51259"/>
    </source>
</evidence>
<feature type="region of interest" description="Disordered" evidence="1">
    <location>
        <begin position="66"/>
        <end position="101"/>
    </location>
</feature>
<accession>A0A9Q0HQA3</accession>
<dbReference type="InterPro" id="IPR014772">
    <property type="entry name" value="Munc13_dom-2"/>
</dbReference>
<dbReference type="PROSITE" id="PS51258">
    <property type="entry name" value="MHD1"/>
    <property type="match status" value="1"/>
</dbReference>